<feature type="region of interest" description="Disordered" evidence="1">
    <location>
        <begin position="1117"/>
        <end position="1147"/>
    </location>
</feature>
<name>A0AAV9H0V5_9PEZI</name>
<comment type="caution">
    <text evidence="2">The sequence shown here is derived from an EMBL/GenBank/DDBJ whole genome shotgun (WGS) entry which is preliminary data.</text>
</comment>
<dbReference type="Proteomes" id="UP001321760">
    <property type="component" value="Unassembled WGS sequence"/>
</dbReference>
<reference evidence="2" key="1">
    <citation type="journal article" date="2023" name="Mol. Phylogenet. Evol.">
        <title>Genome-scale phylogeny and comparative genomics of the fungal order Sordariales.</title>
        <authorList>
            <person name="Hensen N."/>
            <person name="Bonometti L."/>
            <person name="Westerberg I."/>
            <person name="Brannstrom I.O."/>
            <person name="Guillou S."/>
            <person name="Cros-Aarteil S."/>
            <person name="Calhoun S."/>
            <person name="Haridas S."/>
            <person name="Kuo A."/>
            <person name="Mondo S."/>
            <person name="Pangilinan J."/>
            <person name="Riley R."/>
            <person name="LaButti K."/>
            <person name="Andreopoulos B."/>
            <person name="Lipzen A."/>
            <person name="Chen C."/>
            <person name="Yan M."/>
            <person name="Daum C."/>
            <person name="Ng V."/>
            <person name="Clum A."/>
            <person name="Steindorff A."/>
            <person name="Ohm R.A."/>
            <person name="Martin F."/>
            <person name="Silar P."/>
            <person name="Natvig D.O."/>
            <person name="Lalanne C."/>
            <person name="Gautier V."/>
            <person name="Ament-Velasquez S.L."/>
            <person name="Kruys A."/>
            <person name="Hutchinson M.I."/>
            <person name="Powell A.J."/>
            <person name="Barry K."/>
            <person name="Miller A.N."/>
            <person name="Grigoriev I.V."/>
            <person name="Debuchy R."/>
            <person name="Gladieux P."/>
            <person name="Hiltunen Thoren M."/>
            <person name="Johannesson H."/>
        </authorList>
    </citation>
    <scope>NUCLEOTIDE SEQUENCE</scope>
    <source>
        <strain evidence="2">PSN243</strain>
    </source>
</reference>
<feature type="region of interest" description="Disordered" evidence="1">
    <location>
        <begin position="133"/>
        <end position="177"/>
    </location>
</feature>
<evidence type="ECO:0000313" key="2">
    <source>
        <dbReference type="EMBL" id="KAK4454255.1"/>
    </source>
</evidence>
<dbReference type="EMBL" id="MU865917">
    <property type="protein sequence ID" value="KAK4454255.1"/>
    <property type="molecule type" value="Genomic_DNA"/>
</dbReference>
<feature type="compositionally biased region" description="Basic and acidic residues" evidence="1">
    <location>
        <begin position="135"/>
        <end position="146"/>
    </location>
</feature>
<organism evidence="2 3">
    <name type="scientific">Podospora aff. communis PSN243</name>
    <dbReference type="NCBI Taxonomy" id="3040156"/>
    <lineage>
        <taxon>Eukaryota</taxon>
        <taxon>Fungi</taxon>
        <taxon>Dikarya</taxon>
        <taxon>Ascomycota</taxon>
        <taxon>Pezizomycotina</taxon>
        <taxon>Sordariomycetes</taxon>
        <taxon>Sordariomycetidae</taxon>
        <taxon>Sordariales</taxon>
        <taxon>Podosporaceae</taxon>
        <taxon>Podospora</taxon>
    </lineage>
</organism>
<feature type="compositionally biased region" description="Gly residues" evidence="1">
    <location>
        <begin position="1234"/>
        <end position="1246"/>
    </location>
</feature>
<sequence length="1294" mass="148081">MTNRDDPMDVDESGPPSPASSASSKAYYDKRTGTYPKEKGIVYNDQQYREDSQLESLMWYIGRNPKYTGEKQPTFIPQGLKSKLKGSTKFAVYVPPWTNPRWEDHTTVKGKVSGQPITFERRDVSMLVRPALLPEDEKKNPTEYAKRYGINPDAASEGRSRMSPDRSTSRKATVTTDTGAEVTVTGEDFRNEYERSGRSMDTLFQTIEAVDPKDPRYAYYQALKRFFNVLADDRDYQRLLMRGLTTDERLRHGYDPIDPDVDIPQCTLSGEPFFLFRREMWLNPEKTRGNQSHEPRVLYNMFGEMGEYSAHNDLIWAAMQPAILLATRILETNPPFWMTIMDPFNLRHVPKERDPMHGKRDVQLVSFFDRFAHGAPPPTEQMNKLDQEESVGRDFYKVIAWYLGNFLDLDIMSTRQMRTGQEDPASIVPPAATTWGVTFPIPRASNKPSTMPGLRPAAEIRVRLAISAEVIWPLLVPGYSLAEKANCSFKLANTLCHELMHATRIAMRFVLGRLKPSMEPGVEMAPIDVRDIPVLNEMSPDRLARLADEMSLYMEQHSDREGYWRHEPREEMGNASENQVWGGNPDSMNETEKRAFPLLRMMATSSLVMHQWPAAEKNPNSRYTKQGDAGNKGLKEYVTLLDPPLPHDTYYSPIPVREVGRLFQEAFWKDGWSTFGATALRFNQDQVPLSTRVRYYYREKDVLRTLGTITKTLRDGLNELEKADQPVVCEYIRESLMDRIFPVTVRKQWLALSKMWPWNLQALEDLRVPYNKAMRTAQQIRHLLTDEEEMAKEMEAANMDRETLLKDLHNVVNSWMKSVLYAVMDLHRFFSLRVQEAQFEIVDYVRLQPDARAVIYKRYAMPLYQVLQNYRDNAKVIIQDLEQLSAAWKTSIGPVHQEMVQKMITGLNMDANLFEELQSYLTKNWVNREGAPRVFSTVPHSMYKKRSRQLEKMALRELELMPAPFRRFTERLLGILHTAPINVHDTDEDGDNPPPPIKPPPAPHELEPLPGGRGRTTRRKMRPTDPNLYHSMGMYPPQPMPPARGSSASFAPQPPPRPVHIRQLPNVCSRIEGAVLAGGSAQSTSRPKEPISQGVRPGSMILASMFGSQSYIKEVMREHEKKSTSLGPSQKDQGYQQGYQDFDEDEDDMPIDENVRAMLKAQWEHAQQAQQAQPAQQTQQTQQYHPTTQQGQQYYGHVQQGQQGQQGQHYYGHVQQGQQYYQGQQQGQRRQGQQGQGYQGQRGQGQQGQQYYQGQQGQQHYQEQRGQGQRGRGRGRGRGTGRGGGGGRRGGGGV</sequence>
<feature type="compositionally biased region" description="Low complexity" evidence="1">
    <location>
        <begin position="1247"/>
        <end position="1267"/>
    </location>
</feature>
<feature type="compositionally biased region" description="Pro residues" evidence="1">
    <location>
        <begin position="992"/>
        <end position="1003"/>
    </location>
</feature>
<feature type="region of interest" description="Disordered" evidence="1">
    <location>
        <begin position="982"/>
        <end position="1054"/>
    </location>
</feature>
<evidence type="ECO:0000313" key="3">
    <source>
        <dbReference type="Proteomes" id="UP001321760"/>
    </source>
</evidence>
<feature type="region of interest" description="Disordered" evidence="1">
    <location>
        <begin position="1"/>
        <end position="30"/>
    </location>
</feature>
<reference evidence="2" key="2">
    <citation type="submission" date="2023-05" db="EMBL/GenBank/DDBJ databases">
        <authorList>
            <consortium name="Lawrence Berkeley National Laboratory"/>
            <person name="Steindorff A."/>
            <person name="Hensen N."/>
            <person name="Bonometti L."/>
            <person name="Westerberg I."/>
            <person name="Brannstrom I.O."/>
            <person name="Guillou S."/>
            <person name="Cros-Aarteil S."/>
            <person name="Calhoun S."/>
            <person name="Haridas S."/>
            <person name="Kuo A."/>
            <person name="Mondo S."/>
            <person name="Pangilinan J."/>
            <person name="Riley R."/>
            <person name="Labutti K."/>
            <person name="Andreopoulos B."/>
            <person name="Lipzen A."/>
            <person name="Chen C."/>
            <person name="Yanf M."/>
            <person name="Daum C."/>
            <person name="Ng V."/>
            <person name="Clum A."/>
            <person name="Ohm R."/>
            <person name="Martin F."/>
            <person name="Silar P."/>
            <person name="Natvig D."/>
            <person name="Lalanne C."/>
            <person name="Gautier V."/>
            <person name="Ament-Velasquez S.L."/>
            <person name="Kruys A."/>
            <person name="Hutchinson M.I."/>
            <person name="Powell A.J."/>
            <person name="Barry K."/>
            <person name="Miller A.N."/>
            <person name="Grigoriev I.V."/>
            <person name="Debuchy R."/>
            <person name="Gladieux P."/>
            <person name="Thoren M.H."/>
            <person name="Johannesson H."/>
        </authorList>
    </citation>
    <scope>NUCLEOTIDE SEQUENCE</scope>
    <source>
        <strain evidence="2">PSN243</strain>
    </source>
</reference>
<feature type="region of interest" description="Disordered" evidence="1">
    <location>
        <begin position="1162"/>
        <end position="1294"/>
    </location>
</feature>
<gene>
    <name evidence="2" type="ORF">QBC34DRAFT_392922</name>
</gene>
<feature type="compositionally biased region" description="Basic and acidic residues" evidence="1">
    <location>
        <begin position="156"/>
        <end position="168"/>
    </location>
</feature>
<accession>A0AAV9H0V5</accession>
<proteinExistence type="predicted"/>
<protein>
    <submittedName>
        <fullName evidence="2">Uncharacterized protein</fullName>
    </submittedName>
</protein>
<feature type="compositionally biased region" description="Low complexity" evidence="1">
    <location>
        <begin position="1167"/>
        <end position="1233"/>
    </location>
</feature>
<evidence type="ECO:0000256" key="1">
    <source>
        <dbReference type="SAM" id="MobiDB-lite"/>
    </source>
</evidence>
<keyword evidence="3" id="KW-1185">Reference proteome</keyword>
<feature type="compositionally biased region" description="Gly residues" evidence="1">
    <location>
        <begin position="1280"/>
        <end position="1294"/>
    </location>
</feature>